<dbReference type="EMBL" id="JAENHO010000008">
    <property type="protein sequence ID" value="MBL7258180.1"/>
    <property type="molecule type" value="Genomic_DNA"/>
</dbReference>
<name>A0ABS1VUP0_9ACTN</name>
<evidence type="ECO:0000313" key="5">
    <source>
        <dbReference type="Proteomes" id="UP000598996"/>
    </source>
</evidence>
<proteinExistence type="predicted"/>
<evidence type="ECO:0000256" key="1">
    <source>
        <dbReference type="SAM" id="MobiDB-lite"/>
    </source>
</evidence>
<feature type="transmembrane region" description="Helical" evidence="2">
    <location>
        <begin position="226"/>
        <end position="244"/>
    </location>
</feature>
<keyword evidence="2" id="KW-1133">Transmembrane helix</keyword>
<organism evidence="4 5">
    <name type="scientific">Paractinoplanes lichenicola</name>
    <dbReference type="NCBI Taxonomy" id="2802976"/>
    <lineage>
        <taxon>Bacteria</taxon>
        <taxon>Bacillati</taxon>
        <taxon>Actinomycetota</taxon>
        <taxon>Actinomycetes</taxon>
        <taxon>Micromonosporales</taxon>
        <taxon>Micromonosporaceae</taxon>
        <taxon>Paractinoplanes</taxon>
    </lineage>
</organism>
<feature type="transmembrane region" description="Helical" evidence="2">
    <location>
        <begin position="561"/>
        <end position="587"/>
    </location>
</feature>
<feature type="transmembrane region" description="Helical" evidence="2">
    <location>
        <begin position="485"/>
        <end position="505"/>
    </location>
</feature>
<feature type="transmembrane region" description="Helical" evidence="2">
    <location>
        <begin position="614"/>
        <end position="634"/>
    </location>
</feature>
<gene>
    <name evidence="4" type="ORF">JKJ07_28125</name>
</gene>
<feature type="signal peptide" evidence="3">
    <location>
        <begin position="1"/>
        <end position="23"/>
    </location>
</feature>
<evidence type="ECO:0000313" key="4">
    <source>
        <dbReference type="EMBL" id="MBL7258180.1"/>
    </source>
</evidence>
<dbReference type="RefSeq" id="WP_202994814.1">
    <property type="nucleotide sequence ID" value="NZ_JAENHO010000008.1"/>
</dbReference>
<sequence length="671" mass="72428">MRGLAATVAATILVIAQPLPARAAEAIEFADARPAVINLETAEVEQRWRVPVLDGRPGRRHDFFLTVAFRPAGVLEVESRRLTLDEGEVGAFVVTLLRKTPGSGELLLSSGGAIVRRAISTSSRPAPAPVAISSLQFAGFRLAPFGETTRVDDVVIPDAPGAAADPRPAQIGMLTSRRGDTAEVVRQGTTFTVTGVSRPGEYQGVVDLLPGRPGGEAQGTLRLRDLPVWPLLVLILGLLVVHLLNRYHQRERPRNVLDLNLARLRDEAEQVQAALNGTYRITAAPREPPLVLDHRADEARRRFDEVLTDGERADWDAGGAEYLKIAGLVDSFTTLADLLKALNTDRFDRAGDRRIERALDKSPVGEALRGRPLYSESDLHEAVVAVSEARAYLRTFHRLYRQAARISAGDVLAKLTDGPEDLTALDAEVQKRYRAWEPDPITDELPGKAAATVGRAPVKYHVKVSHQDVDAADILDTSARRRPKWIATAAVLLLVPIVASAVYLVTSAGQPAGVAPAANTTAPTGRPPATAPPGPAAPPELPVAAEPRAPSPRRLPVAQPAIWRLVVYGTVLPLVAAGAVIIVGLLVRRLWRPRRSRLDSALLDRRVRRSDRRFALIGDGLIVLSGMSVLYAANPTFGTVGDYLTVALWGTAFGEGLTLARRLWPGPIVRV</sequence>
<keyword evidence="2" id="KW-0472">Membrane</keyword>
<accession>A0ABS1VUP0</accession>
<evidence type="ECO:0000256" key="3">
    <source>
        <dbReference type="SAM" id="SignalP"/>
    </source>
</evidence>
<feature type="compositionally biased region" description="Low complexity" evidence="1">
    <location>
        <begin position="513"/>
        <end position="524"/>
    </location>
</feature>
<evidence type="ECO:0000256" key="2">
    <source>
        <dbReference type="SAM" id="Phobius"/>
    </source>
</evidence>
<reference evidence="4 5" key="1">
    <citation type="submission" date="2021-01" db="EMBL/GenBank/DDBJ databases">
        <title>Actinoplanes sp. nov. LDG1-01 isolated from lichen.</title>
        <authorList>
            <person name="Saeng-In P."/>
            <person name="Phongsopitanun W."/>
            <person name="Kanchanasin P."/>
            <person name="Yuki M."/>
            <person name="Kudo T."/>
            <person name="Ohkuma M."/>
            <person name="Tanasupawat S."/>
        </authorList>
    </citation>
    <scope>NUCLEOTIDE SEQUENCE [LARGE SCALE GENOMIC DNA]</scope>
    <source>
        <strain evidence="4 5">LDG1-01</strain>
    </source>
</reference>
<protein>
    <submittedName>
        <fullName evidence="4">Uncharacterized protein</fullName>
    </submittedName>
</protein>
<keyword evidence="2" id="KW-0812">Transmembrane</keyword>
<keyword evidence="3" id="KW-0732">Signal</keyword>
<feature type="chain" id="PRO_5046659099" evidence="3">
    <location>
        <begin position="24"/>
        <end position="671"/>
    </location>
</feature>
<keyword evidence="5" id="KW-1185">Reference proteome</keyword>
<dbReference type="Proteomes" id="UP000598996">
    <property type="component" value="Unassembled WGS sequence"/>
</dbReference>
<feature type="compositionally biased region" description="Pro residues" evidence="1">
    <location>
        <begin position="525"/>
        <end position="541"/>
    </location>
</feature>
<comment type="caution">
    <text evidence="4">The sequence shown here is derived from an EMBL/GenBank/DDBJ whole genome shotgun (WGS) entry which is preliminary data.</text>
</comment>
<feature type="region of interest" description="Disordered" evidence="1">
    <location>
        <begin position="513"/>
        <end position="553"/>
    </location>
</feature>
<feature type="transmembrane region" description="Helical" evidence="2">
    <location>
        <begin position="640"/>
        <end position="660"/>
    </location>
</feature>